<dbReference type="Proteomes" id="UP001160301">
    <property type="component" value="Unassembled WGS sequence"/>
</dbReference>
<keyword evidence="2" id="KW-1185">Reference proteome</keyword>
<evidence type="ECO:0000313" key="1">
    <source>
        <dbReference type="EMBL" id="MDI1432109.1"/>
    </source>
</evidence>
<dbReference type="RefSeq" id="WP_232379693.1">
    <property type="nucleotide sequence ID" value="NZ_JARZHI010000018.1"/>
</dbReference>
<protein>
    <submittedName>
        <fullName evidence="1">Uncharacterized protein</fullName>
    </submittedName>
</protein>
<organism evidence="1 2">
    <name type="scientific">Polyangium sorediatum</name>
    <dbReference type="NCBI Taxonomy" id="889274"/>
    <lineage>
        <taxon>Bacteria</taxon>
        <taxon>Pseudomonadati</taxon>
        <taxon>Myxococcota</taxon>
        <taxon>Polyangia</taxon>
        <taxon>Polyangiales</taxon>
        <taxon>Polyangiaceae</taxon>
        <taxon>Polyangium</taxon>
    </lineage>
</organism>
<accession>A0ABT6NUX5</accession>
<evidence type="ECO:0000313" key="2">
    <source>
        <dbReference type="Proteomes" id="UP001160301"/>
    </source>
</evidence>
<reference evidence="1 2" key="1">
    <citation type="submission" date="2023-04" db="EMBL/GenBank/DDBJ databases">
        <title>The genome sequence of Polyangium sorediatum DSM14670.</title>
        <authorList>
            <person name="Zhang X."/>
        </authorList>
    </citation>
    <scope>NUCLEOTIDE SEQUENCE [LARGE SCALE GENOMIC DNA]</scope>
    <source>
        <strain evidence="1 2">DSM 14670</strain>
    </source>
</reference>
<comment type="caution">
    <text evidence="1">The sequence shown here is derived from an EMBL/GenBank/DDBJ whole genome shotgun (WGS) entry which is preliminary data.</text>
</comment>
<dbReference type="EMBL" id="JARZHI010000018">
    <property type="protein sequence ID" value="MDI1432109.1"/>
    <property type="molecule type" value="Genomic_DNA"/>
</dbReference>
<sequence>MAKLGAMEKATAGFRIGADENGLGPRLGPMLVTAVMARVTEEGAAIVGRKPRGGLAERLGDSKAMVAYGDVGLAEAWARALVERGGGRAAAARTPDELAHAIASEDRAELRAACPPHVEAQCWGAEGEAFTAPAELVRTIHGDLDRLEKKGVTIVAVRSEVLCAKRLNEGLAAGKNRFVMDLHAMERLILSMRNDAGQDVQAVCGKVGGFGKYGGAFGPLGGRMHVVLEESRARSAYMFPGLGEIAFVRDGDATDLLVALSSMVGKWMREILMGRIVRHYQAIVPDLRGASGYHDPVTAAFVEATRVTRKKRQVPEECFERRGAEGG</sequence>
<dbReference type="InterPro" id="IPR012337">
    <property type="entry name" value="RNaseH-like_sf"/>
</dbReference>
<proteinExistence type="predicted"/>
<name>A0ABT6NUX5_9BACT</name>
<dbReference type="SUPFAM" id="SSF53098">
    <property type="entry name" value="Ribonuclease H-like"/>
    <property type="match status" value="1"/>
</dbReference>
<gene>
    <name evidence="1" type="ORF">QHF89_21610</name>
</gene>